<dbReference type="SMART" id="SM01090">
    <property type="entry name" value="Copper-fist"/>
    <property type="match status" value="1"/>
</dbReference>
<feature type="compositionally biased region" description="Polar residues" evidence="8">
    <location>
        <begin position="460"/>
        <end position="469"/>
    </location>
</feature>
<dbReference type="GO" id="GO:0006879">
    <property type="term" value="P:intracellular iron ion homeostasis"/>
    <property type="evidence" value="ECO:0007669"/>
    <property type="project" value="TreeGrafter"/>
</dbReference>
<dbReference type="GO" id="GO:0000978">
    <property type="term" value="F:RNA polymerase II cis-regulatory region sequence-specific DNA binding"/>
    <property type="evidence" value="ECO:0007669"/>
    <property type="project" value="TreeGrafter"/>
</dbReference>
<keyword evidence="3" id="KW-0862">Zinc</keyword>
<dbReference type="AlphaFoldDB" id="A0A6G1LI84"/>
<dbReference type="GO" id="GO:0045944">
    <property type="term" value="P:positive regulation of transcription by RNA polymerase II"/>
    <property type="evidence" value="ECO:0007669"/>
    <property type="project" value="TreeGrafter"/>
</dbReference>
<dbReference type="FunFam" id="3.90.430.10:FF:000001">
    <property type="entry name" value="Copper fist DNA-binding protein"/>
    <property type="match status" value="1"/>
</dbReference>
<feature type="region of interest" description="Disordered" evidence="8">
    <location>
        <begin position="221"/>
        <end position="253"/>
    </location>
</feature>
<dbReference type="GO" id="GO:0000981">
    <property type="term" value="F:DNA-binding transcription factor activity, RNA polymerase II-specific"/>
    <property type="evidence" value="ECO:0007669"/>
    <property type="project" value="TreeGrafter"/>
</dbReference>
<evidence type="ECO:0000256" key="2">
    <source>
        <dbReference type="ARBA" id="ARBA00022723"/>
    </source>
</evidence>
<dbReference type="InterPro" id="IPR036395">
    <property type="entry name" value="Cu_fist_DNA-bd_dom_sf"/>
</dbReference>
<evidence type="ECO:0000256" key="8">
    <source>
        <dbReference type="SAM" id="MobiDB-lite"/>
    </source>
</evidence>
<evidence type="ECO:0000313" key="10">
    <source>
        <dbReference type="EMBL" id="KAF2772330.1"/>
    </source>
</evidence>
<dbReference type="InterPro" id="IPR051763">
    <property type="entry name" value="Copper_Homeo_Regul"/>
</dbReference>
<evidence type="ECO:0000256" key="6">
    <source>
        <dbReference type="ARBA" id="ARBA00023163"/>
    </source>
</evidence>
<keyword evidence="11" id="KW-1185">Reference proteome</keyword>
<proteinExistence type="predicted"/>
<dbReference type="OrthoDB" id="5600085at2759"/>
<evidence type="ECO:0000256" key="7">
    <source>
        <dbReference type="ARBA" id="ARBA00023242"/>
    </source>
</evidence>
<keyword evidence="2" id="KW-0479">Metal-binding</keyword>
<keyword evidence="5" id="KW-0805">Transcription regulation</keyword>
<accession>A0A6G1LI84</accession>
<dbReference type="GO" id="GO:0005507">
    <property type="term" value="F:copper ion binding"/>
    <property type="evidence" value="ECO:0007669"/>
    <property type="project" value="InterPro"/>
</dbReference>
<gene>
    <name evidence="10" type="ORF">EJ03DRAFT_324754</name>
</gene>
<dbReference type="Pfam" id="PF00649">
    <property type="entry name" value="Copper-fist"/>
    <property type="match status" value="1"/>
</dbReference>
<name>A0A6G1LI84_9PEZI</name>
<feature type="domain" description="Copper-fist" evidence="9">
    <location>
        <begin position="2"/>
        <end position="41"/>
    </location>
</feature>
<feature type="region of interest" description="Disordered" evidence="8">
    <location>
        <begin position="521"/>
        <end position="556"/>
    </location>
</feature>
<dbReference type="GO" id="GO:0005634">
    <property type="term" value="C:nucleus"/>
    <property type="evidence" value="ECO:0007669"/>
    <property type="project" value="UniProtKB-SubCell"/>
</dbReference>
<sequence length="556" mass="59972">MVIKADGSKWACQSCLKGHRVSGCTHTDRELTLVPKKGRPVTQCQHCRQERKKRSAHVGCDCGDAQKPHHPKEKCIHLREAEERAKAGFHDDHPVDSAERTAAHLAAVAEEQGCCCPHGGKCSCAILKKEVDKDKIATPPHGPAVKPKLETTKSDGHITVFQNGHHKPCHRKNHAAHESGMPYKLPMTRHSSDQSVKTKARRSVDSLALENNGQFNTFMCAPPANNAPFHPARRQSKSEQPSPKLSGADAFNNSMSDMRFSDVDFSNLGPSMTNLSQQSGATGIFDFAPTEPISAMADSSYDPWSALPSADSASIASNNFFGAWATNADTTGMVQPALTAASSGTQSEIDELPPMDDLYGFTMPSIQEDDGALNGATGLGSPGLNRRSLPADFKPIDVTSPTAENDWHNMVGGMNAQSTDNLMGYGSSSQPSYPDWQAASSAPKAMSPRPRGLPMYGRSASRSLGPSSVPANDGDDLMRQLFPEMENPTPTFSPSKDTLSGAVGMDFGPMDENLDFTAQQWNDGSLSMPTDNTSFPSPFDMSRNYSNPDFLGDWSQ</sequence>
<evidence type="ECO:0000256" key="3">
    <source>
        <dbReference type="ARBA" id="ARBA00022833"/>
    </source>
</evidence>
<dbReference type="InterPro" id="IPR001083">
    <property type="entry name" value="Cu_fist_DNA-bd_dom"/>
</dbReference>
<dbReference type="PANTHER" id="PTHR28088:SF5">
    <property type="entry name" value="TRANSCRIPTIONAL ACTIVATOR HAA1-RELATED"/>
    <property type="match status" value="1"/>
</dbReference>
<comment type="subcellular location">
    <subcellularLocation>
        <location evidence="1">Nucleus</location>
    </subcellularLocation>
</comment>
<dbReference type="EMBL" id="ML995815">
    <property type="protein sequence ID" value="KAF2772330.1"/>
    <property type="molecule type" value="Genomic_DNA"/>
</dbReference>
<feature type="compositionally biased region" description="Low complexity" evidence="8">
    <location>
        <begin position="221"/>
        <end position="230"/>
    </location>
</feature>
<protein>
    <recommendedName>
        <fullName evidence="9">Copper-fist domain-containing protein</fullName>
    </recommendedName>
</protein>
<dbReference type="SMART" id="SM00412">
    <property type="entry name" value="Cu_FIST"/>
    <property type="match status" value="1"/>
</dbReference>
<evidence type="ECO:0000313" key="11">
    <source>
        <dbReference type="Proteomes" id="UP000799436"/>
    </source>
</evidence>
<evidence type="ECO:0000259" key="9">
    <source>
        <dbReference type="PROSITE" id="PS50073"/>
    </source>
</evidence>
<feature type="compositionally biased region" description="Polar residues" evidence="8">
    <location>
        <begin position="521"/>
        <end position="536"/>
    </location>
</feature>
<dbReference type="Proteomes" id="UP000799436">
    <property type="component" value="Unassembled WGS sequence"/>
</dbReference>
<evidence type="ECO:0000256" key="4">
    <source>
        <dbReference type="ARBA" id="ARBA00023008"/>
    </source>
</evidence>
<dbReference type="PROSITE" id="PS50073">
    <property type="entry name" value="COPPER_FIST_2"/>
    <property type="match status" value="1"/>
</dbReference>
<keyword evidence="7" id="KW-0539">Nucleus</keyword>
<reference evidence="10" key="1">
    <citation type="journal article" date="2020" name="Stud. Mycol.">
        <title>101 Dothideomycetes genomes: a test case for predicting lifestyles and emergence of pathogens.</title>
        <authorList>
            <person name="Haridas S."/>
            <person name="Albert R."/>
            <person name="Binder M."/>
            <person name="Bloem J."/>
            <person name="Labutti K."/>
            <person name="Salamov A."/>
            <person name="Andreopoulos B."/>
            <person name="Baker S."/>
            <person name="Barry K."/>
            <person name="Bills G."/>
            <person name="Bluhm B."/>
            <person name="Cannon C."/>
            <person name="Castanera R."/>
            <person name="Culley D."/>
            <person name="Daum C."/>
            <person name="Ezra D."/>
            <person name="Gonzalez J."/>
            <person name="Henrissat B."/>
            <person name="Kuo A."/>
            <person name="Liang C."/>
            <person name="Lipzen A."/>
            <person name="Lutzoni F."/>
            <person name="Magnuson J."/>
            <person name="Mondo S."/>
            <person name="Nolan M."/>
            <person name="Ohm R."/>
            <person name="Pangilinan J."/>
            <person name="Park H.-J."/>
            <person name="Ramirez L."/>
            <person name="Alfaro M."/>
            <person name="Sun H."/>
            <person name="Tritt A."/>
            <person name="Yoshinaga Y."/>
            <person name="Zwiers L.-H."/>
            <person name="Turgeon B."/>
            <person name="Goodwin S."/>
            <person name="Spatafora J."/>
            <person name="Crous P."/>
            <person name="Grigoriev I."/>
        </authorList>
    </citation>
    <scope>NUCLEOTIDE SEQUENCE</scope>
    <source>
        <strain evidence="10">CBS 116005</strain>
    </source>
</reference>
<evidence type="ECO:0000256" key="5">
    <source>
        <dbReference type="ARBA" id="ARBA00023015"/>
    </source>
</evidence>
<keyword evidence="6" id="KW-0804">Transcription</keyword>
<keyword evidence="4" id="KW-0186">Copper</keyword>
<feature type="region of interest" description="Disordered" evidence="8">
    <location>
        <begin position="426"/>
        <end position="469"/>
    </location>
</feature>
<dbReference type="PANTHER" id="PTHR28088">
    <property type="entry name" value="TRANSCRIPTIONAL ACTIVATOR HAA1-RELATED"/>
    <property type="match status" value="1"/>
</dbReference>
<dbReference type="SUPFAM" id="SSF57879">
    <property type="entry name" value="Zinc domain conserved in yeast copper-regulated transcription factors"/>
    <property type="match status" value="1"/>
</dbReference>
<organism evidence="10 11">
    <name type="scientific">Teratosphaeria nubilosa</name>
    <dbReference type="NCBI Taxonomy" id="161662"/>
    <lineage>
        <taxon>Eukaryota</taxon>
        <taxon>Fungi</taxon>
        <taxon>Dikarya</taxon>
        <taxon>Ascomycota</taxon>
        <taxon>Pezizomycotina</taxon>
        <taxon>Dothideomycetes</taxon>
        <taxon>Dothideomycetidae</taxon>
        <taxon>Mycosphaerellales</taxon>
        <taxon>Teratosphaeriaceae</taxon>
        <taxon>Teratosphaeria</taxon>
    </lineage>
</organism>
<evidence type="ECO:0000256" key="1">
    <source>
        <dbReference type="ARBA" id="ARBA00004123"/>
    </source>
</evidence>
<dbReference type="Gene3D" id="3.90.430.10">
    <property type="entry name" value="Copper fist DNA-binding domain"/>
    <property type="match status" value="1"/>
</dbReference>
<dbReference type="GO" id="GO:0006878">
    <property type="term" value="P:intracellular copper ion homeostasis"/>
    <property type="evidence" value="ECO:0007669"/>
    <property type="project" value="TreeGrafter"/>
</dbReference>
<dbReference type="PRINTS" id="PR00617">
    <property type="entry name" value="COPPERFIST"/>
</dbReference>